<dbReference type="InterPro" id="IPR048485">
    <property type="entry name" value="COG5_helical"/>
</dbReference>
<proteinExistence type="predicted"/>
<evidence type="ECO:0000313" key="7">
    <source>
        <dbReference type="EMBL" id="KAL3230800.1"/>
    </source>
</evidence>
<evidence type="ECO:0000256" key="2">
    <source>
        <dbReference type="ARBA" id="ARBA00020974"/>
    </source>
</evidence>
<keyword evidence="3" id="KW-0333">Golgi apparatus</keyword>
<dbReference type="PANTHER" id="PTHR13228:SF3">
    <property type="entry name" value="CONSERVED OLIGOMERIC GOLGI COMPLEX SUBUNIT 5"/>
    <property type="match status" value="1"/>
</dbReference>
<dbReference type="InterPro" id="IPR019465">
    <property type="entry name" value="Cog5"/>
</dbReference>
<accession>A0ABR4NRI1</accession>
<evidence type="ECO:0000313" key="8">
    <source>
        <dbReference type="Proteomes" id="UP001623330"/>
    </source>
</evidence>
<evidence type="ECO:0000256" key="4">
    <source>
        <dbReference type="ARBA" id="ARBA00023136"/>
    </source>
</evidence>
<keyword evidence="4" id="KW-0472">Membrane</keyword>
<dbReference type="EMBL" id="JBEVYD010000009">
    <property type="protein sequence ID" value="KAL3230800.1"/>
    <property type="molecule type" value="Genomic_DNA"/>
</dbReference>
<dbReference type="Pfam" id="PF20649">
    <property type="entry name" value="COG5_C"/>
    <property type="match status" value="1"/>
</dbReference>
<protein>
    <recommendedName>
        <fullName evidence="2">Conserved oligomeric Golgi complex subunit 5</fullName>
    </recommendedName>
</protein>
<evidence type="ECO:0000259" key="6">
    <source>
        <dbReference type="Pfam" id="PF20649"/>
    </source>
</evidence>
<feature type="domain" description="Conserved oligomeric Golgi complex subunit 5 N-terminal" evidence="5">
    <location>
        <begin position="11"/>
        <end position="141"/>
    </location>
</feature>
<organism evidence="7 8">
    <name type="scientific">Nakaseomyces bracarensis</name>
    <dbReference type="NCBI Taxonomy" id="273131"/>
    <lineage>
        <taxon>Eukaryota</taxon>
        <taxon>Fungi</taxon>
        <taxon>Dikarya</taxon>
        <taxon>Ascomycota</taxon>
        <taxon>Saccharomycotina</taxon>
        <taxon>Saccharomycetes</taxon>
        <taxon>Saccharomycetales</taxon>
        <taxon>Saccharomycetaceae</taxon>
        <taxon>Nakaseomyces</taxon>
    </lineage>
</organism>
<keyword evidence="8" id="KW-1185">Reference proteome</keyword>
<evidence type="ECO:0000256" key="1">
    <source>
        <dbReference type="ARBA" id="ARBA00004395"/>
    </source>
</evidence>
<gene>
    <name evidence="7" type="ORF">RNJ44_01249</name>
</gene>
<comment type="subcellular location">
    <subcellularLocation>
        <location evidence="1">Golgi apparatus membrane</location>
        <topology evidence="1">Peripheral membrane protein</topology>
    </subcellularLocation>
</comment>
<evidence type="ECO:0000259" key="5">
    <source>
        <dbReference type="Pfam" id="PF10392"/>
    </source>
</evidence>
<comment type="caution">
    <text evidence="7">The sequence shown here is derived from an EMBL/GenBank/DDBJ whole genome shotgun (WGS) entry which is preliminary data.</text>
</comment>
<feature type="domain" description="Conserved oligomeric Golgi complex subunit 5 helical" evidence="6">
    <location>
        <begin position="178"/>
        <end position="359"/>
    </location>
</feature>
<dbReference type="Proteomes" id="UP001623330">
    <property type="component" value="Unassembled WGS sequence"/>
</dbReference>
<dbReference type="PANTHER" id="PTHR13228">
    <property type="entry name" value="CONSERVED OLIGOMERIC GOLGI COMPLEX COMPONENT 5"/>
    <property type="match status" value="1"/>
</dbReference>
<reference evidence="7 8" key="1">
    <citation type="submission" date="2024-05" db="EMBL/GenBank/DDBJ databases">
        <title>Long read based assembly of the Candida bracarensis genome reveals expanded adhesin content.</title>
        <authorList>
            <person name="Marcet-Houben M."/>
            <person name="Ksiezopolska E."/>
            <person name="Gabaldon T."/>
        </authorList>
    </citation>
    <scope>NUCLEOTIDE SEQUENCE [LARGE SCALE GENOMIC DNA]</scope>
    <source>
        <strain evidence="7 8">CBM6</strain>
    </source>
</reference>
<dbReference type="InterPro" id="IPR049176">
    <property type="entry name" value="COG5_N"/>
</dbReference>
<sequence>MIDVNFKDFEELREPGFDATRYTNDLLKTMNTDSSTLEIGATKKKIQYDAAELSSRYEQFLKRNSSIVLEKFYNDKVTNETISSGLKPSLEYLDVSYKRLMEQVLVPYERAQKLQSVLSNVHQTSTLLRDVLMFLHLTQQIVNFVPLQNESKLTVGALSKLASLHYQIQVNQSQNANLKSLKFVKEMESSTLAPRRKSLLGHLVITISRECLNSSKLRNNQDDIKALIYALYSVSEQEFYTTIQKVILTNATNSSRILSKSINAIKTFPSLFDDVVTKGHDIAHIEKILQSIKTDNSNLLVQFLRLTRPKSTTPRDLYWGRISSSFKLELKTAIDRGGPVGKQLIGKQDAIEDWIKSAFEKYVEIEPDYSTNIEYMSKIF</sequence>
<evidence type="ECO:0000256" key="3">
    <source>
        <dbReference type="ARBA" id="ARBA00023034"/>
    </source>
</evidence>
<dbReference type="Pfam" id="PF10392">
    <property type="entry name" value="COG5_N"/>
    <property type="match status" value="1"/>
</dbReference>
<name>A0ABR4NRI1_9SACH</name>